<dbReference type="AlphaFoldDB" id="A0ABD3XNP1"/>
<sequence length="269" mass="31774">MHGSKYDRTSCPGPNVTNSVMSKKHQFRFKDVLQICMFYLTPHQFRFKDVLQISMFYLTPHQFRFKDIQGCITDQYVYLTQHKFRFKDVLQISMFYLTPHQFRFKDVIQISMLYLTPHKFRFKDVLQISMFYLTPHKFRFKDGGKSVRAADDTAPQSSEREEIHLIFSLKYSGGVLYLASEYSHVITMYETPQQGTAIPAKATIKVDRKDQNEKKQEARISPLRHVISVDPVKQLEQTLSETGIHESILMRLSKDLICKDWRFFFRALS</sequence>
<keyword evidence="2" id="KW-1185">Reference proteome</keyword>
<gene>
    <name evidence="1" type="ORF">ACJMK2_000256</name>
</gene>
<comment type="caution">
    <text evidence="1">The sequence shown here is derived from an EMBL/GenBank/DDBJ whole genome shotgun (WGS) entry which is preliminary data.</text>
</comment>
<organism evidence="1 2">
    <name type="scientific">Sinanodonta woodiana</name>
    <name type="common">Chinese pond mussel</name>
    <name type="synonym">Anodonta woodiana</name>
    <dbReference type="NCBI Taxonomy" id="1069815"/>
    <lineage>
        <taxon>Eukaryota</taxon>
        <taxon>Metazoa</taxon>
        <taxon>Spiralia</taxon>
        <taxon>Lophotrochozoa</taxon>
        <taxon>Mollusca</taxon>
        <taxon>Bivalvia</taxon>
        <taxon>Autobranchia</taxon>
        <taxon>Heteroconchia</taxon>
        <taxon>Palaeoheterodonta</taxon>
        <taxon>Unionida</taxon>
        <taxon>Unionoidea</taxon>
        <taxon>Unionidae</taxon>
        <taxon>Unioninae</taxon>
        <taxon>Sinanodonta</taxon>
    </lineage>
</organism>
<feature type="non-terminal residue" evidence="1">
    <location>
        <position position="269"/>
    </location>
</feature>
<evidence type="ECO:0008006" key="3">
    <source>
        <dbReference type="Google" id="ProtNLM"/>
    </source>
</evidence>
<name>A0ABD3XNP1_SINWO</name>
<dbReference type="Proteomes" id="UP001634394">
    <property type="component" value="Unassembled WGS sequence"/>
</dbReference>
<evidence type="ECO:0000313" key="1">
    <source>
        <dbReference type="EMBL" id="KAL3887867.1"/>
    </source>
</evidence>
<dbReference type="EMBL" id="JBJQND010000001">
    <property type="protein sequence ID" value="KAL3887867.1"/>
    <property type="molecule type" value="Genomic_DNA"/>
</dbReference>
<reference evidence="1 2" key="1">
    <citation type="submission" date="2024-11" db="EMBL/GenBank/DDBJ databases">
        <title>Chromosome-level genome assembly of the freshwater bivalve Anodonta woodiana.</title>
        <authorList>
            <person name="Chen X."/>
        </authorList>
    </citation>
    <scope>NUCLEOTIDE SEQUENCE [LARGE SCALE GENOMIC DNA]</scope>
    <source>
        <strain evidence="1">MN2024</strain>
        <tissue evidence="1">Gills</tissue>
    </source>
</reference>
<accession>A0ABD3XNP1</accession>
<protein>
    <recommendedName>
        <fullName evidence="3">Maturase K</fullName>
    </recommendedName>
</protein>
<proteinExistence type="predicted"/>
<evidence type="ECO:0000313" key="2">
    <source>
        <dbReference type="Proteomes" id="UP001634394"/>
    </source>
</evidence>